<evidence type="ECO:0000313" key="1">
    <source>
        <dbReference type="EMBL" id="ETW03065.1"/>
    </source>
</evidence>
<organism evidence="1">
    <name type="scientific">Aphanomyces invadans</name>
    <dbReference type="NCBI Taxonomy" id="157072"/>
    <lineage>
        <taxon>Eukaryota</taxon>
        <taxon>Sar</taxon>
        <taxon>Stramenopiles</taxon>
        <taxon>Oomycota</taxon>
        <taxon>Saprolegniomycetes</taxon>
        <taxon>Saprolegniales</taxon>
        <taxon>Verrucalvaceae</taxon>
        <taxon>Aphanomyces</taxon>
    </lineage>
</organism>
<accession>A0A024UA22</accession>
<dbReference type="EMBL" id="KI913960">
    <property type="protein sequence ID" value="ETW03065.1"/>
    <property type="molecule type" value="Genomic_DNA"/>
</dbReference>
<protein>
    <submittedName>
        <fullName evidence="1">Uncharacterized protein</fullName>
    </submittedName>
</protein>
<dbReference type="GeneID" id="20082543"/>
<name>A0A024UA22_9STRA</name>
<proteinExistence type="predicted"/>
<sequence length="126" mass="14077">MKYGHGQIGAQAECIHKQCRCMGICARLDHVSTRREAVLLGLCHPESARSTAETSVALEFRGRMKDIRGNTIQTEHAIVNLPYVCRSEWQHGGSANDGGHVPRWNQSRCDALDTRIPTDATLRHTR</sequence>
<dbReference type="AlphaFoldDB" id="A0A024UA22"/>
<reference evidence="1" key="1">
    <citation type="submission" date="2013-12" db="EMBL/GenBank/DDBJ databases">
        <title>The Genome Sequence of Aphanomyces invadans NJM9701.</title>
        <authorList>
            <consortium name="The Broad Institute Genomics Platform"/>
            <person name="Russ C."/>
            <person name="Tyler B."/>
            <person name="van West P."/>
            <person name="Dieguez-Uribeondo J."/>
            <person name="Young S.K."/>
            <person name="Zeng Q."/>
            <person name="Gargeya S."/>
            <person name="Fitzgerald M."/>
            <person name="Abouelleil A."/>
            <person name="Alvarado L."/>
            <person name="Chapman S.B."/>
            <person name="Gainer-Dewar J."/>
            <person name="Goldberg J."/>
            <person name="Griggs A."/>
            <person name="Gujja S."/>
            <person name="Hansen M."/>
            <person name="Howarth C."/>
            <person name="Imamovic A."/>
            <person name="Ireland A."/>
            <person name="Larimer J."/>
            <person name="McCowan C."/>
            <person name="Murphy C."/>
            <person name="Pearson M."/>
            <person name="Poon T.W."/>
            <person name="Priest M."/>
            <person name="Roberts A."/>
            <person name="Saif S."/>
            <person name="Shea T."/>
            <person name="Sykes S."/>
            <person name="Wortman J."/>
            <person name="Nusbaum C."/>
            <person name="Birren B."/>
        </authorList>
    </citation>
    <scope>NUCLEOTIDE SEQUENCE [LARGE SCALE GENOMIC DNA]</scope>
    <source>
        <strain evidence="1">NJM9701</strain>
    </source>
</reference>
<dbReference type="RefSeq" id="XP_008868449.1">
    <property type="nucleotide sequence ID" value="XM_008870227.1"/>
</dbReference>
<dbReference type="VEuPathDB" id="FungiDB:H310_05493"/>
<gene>
    <name evidence="1" type="ORF">H310_05493</name>
</gene>